<keyword evidence="1" id="KW-1133">Transmembrane helix</keyword>
<reference evidence="2" key="1">
    <citation type="submission" date="2021-06" db="EMBL/GenBank/DDBJ databases">
        <title>Parelaphostrongylus tenuis whole genome reference sequence.</title>
        <authorList>
            <person name="Garwood T.J."/>
            <person name="Larsen P.A."/>
            <person name="Fountain-Jones N.M."/>
            <person name="Garbe J.R."/>
            <person name="Macchietto M.G."/>
            <person name="Kania S.A."/>
            <person name="Gerhold R.W."/>
            <person name="Richards J.E."/>
            <person name="Wolf T.M."/>
        </authorList>
    </citation>
    <scope>NUCLEOTIDE SEQUENCE</scope>
    <source>
        <strain evidence="2">MNPRO001-30</strain>
        <tissue evidence="2">Meninges</tissue>
    </source>
</reference>
<dbReference type="Proteomes" id="UP001196413">
    <property type="component" value="Unassembled WGS sequence"/>
</dbReference>
<feature type="transmembrane region" description="Helical" evidence="1">
    <location>
        <begin position="12"/>
        <end position="35"/>
    </location>
</feature>
<evidence type="ECO:0000313" key="2">
    <source>
        <dbReference type="EMBL" id="KAJ1358825.1"/>
    </source>
</evidence>
<protein>
    <recommendedName>
        <fullName evidence="4">Lipoprotein</fullName>
    </recommendedName>
</protein>
<evidence type="ECO:0000256" key="1">
    <source>
        <dbReference type="SAM" id="Phobius"/>
    </source>
</evidence>
<comment type="caution">
    <text evidence="2">The sequence shown here is derived from an EMBL/GenBank/DDBJ whole genome shotgun (WGS) entry which is preliminary data.</text>
</comment>
<sequence length="212" mass="22681">MSILRNVARLPTNLIMILLLSITSTVVGCGVMPAGRASNRTFTVTGFTTLPVAMVYTSAVNAVRFSGIATNEASARGTVQRLVVDVLEQQGRSALLPDAVVSAILGQLNVEVSYIPMSCPLVTGPEDEHMPAMDEIYCIIVGNTVTGVCTLKEDKNNKKKCSVPEAMKTTNIIMANWSKAMWQSVVDRAIRMLSSGPFGSHFFSARAIVGGN</sequence>
<proteinExistence type="predicted"/>
<dbReference type="AlphaFoldDB" id="A0AAD5QRG8"/>
<accession>A0AAD5QRG8</accession>
<keyword evidence="1" id="KW-0812">Transmembrane</keyword>
<keyword evidence="1" id="KW-0472">Membrane</keyword>
<evidence type="ECO:0000313" key="3">
    <source>
        <dbReference type="Proteomes" id="UP001196413"/>
    </source>
</evidence>
<gene>
    <name evidence="2" type="ORF">KIN20_017353</name>
</gene>
<name>A0AAD5QRG8_PARTN</name>
<evidence type="ECO:0008006" key="4">
    <source>
        <dbReference type="Google" id="ProtNLM"/>
    </source>
</evidence>
<dbReference type="EMBL" id="JAHQIW010003484">
    <property type="protein sequence ID" value="KAJ1358825.1"/>
    <property type="molecule type" value="Genomic_DNA"/>
</dbReference>
<keyword evidence="3" id="KW-1185">Reference proteome</keyword>
<dbReference type="PROSITE" id="PS51257">
    <property type="entry name" value="PROKAR_LIPOPROTEIN"/>
    <property type="match status" value="1"/>
</dbReference>
<organism evidence="2 3">
    <name type="scientific">Parelaphostrongylus tenuis</name>
    <name type="common">Meningeal worm</name>
    <dbReference type="NCBI Taxonomy" id="148309"/>
    <lineage>
        <taxon>Eukaryota</taxon>
        <taxon>Metazoa</taxon>
        <taxon>Ecdysozoa</taxon>
        <taxon>Nematoda</taxon>
        <taxon>Chromadorea</taxon>
        <taxon>Rhabditida</taxon>
        <taxon>Rhabditina</taxon>
        <taxon>Rhabditomorpha</taxon>
        <taxon>Strongyloidea</taxon>
        <taxon>Metastrongylidae</taxon>
        <taxon>Parelaphostrongylus</taxon>
    </lineage>
</organism>